<evidence type="ECO:0000256" key="1">
    <source>
        <dbReference type="SAM" id="Phobius"/>
    </source>
</evidence>
<dbReference type="EMBL" id="UINC01097952">
    <property type="protein sequence ID" value="SVC56083.1"/>
    <property type="molecule type" value="Genomic_DNA"/>
</dbReference>
<keyword evidence="1" id="KW-0812">Transmembrane</keyword>
<evidence type="ECO:0008006" key="3">
    <source>
        <dbReference type="Google" id="ProtNLM"/>
    </source>
</evidence>
<protein>
    <recommendedName>
        <fullName evidence="3">Polysaccharide chain length determinant N-terminal domain-containing protein</fullName>
    </recommendedName>
</protein>
<keyword evidence="1" id="KW-1133">Transmembrane helix</keyword>
<gene>
    <name evidence="2" type="ORF">METZ01_LOCUS308937</name>
</gene>
<accession>A0A382N4K2</accession>
<keyword evidence="1" id="KW-0472">Membrane</keyword>
<feature type="transmembrane region" description="Helical" evidence="1">
    <location>
        <begin position="22"/>
        <end position="41"/>
    </location>
</feature>
<organism evidence="2">
    <name type="scientific">marine metagenome</name>
    <dbReference type="NCBI Taxonomy" id="408172"/>
    <lineage>
        <taxon>unclassified sequences</taxon>
        <taxon>metagenomes</taxon>
        <taxon>ecological metagenomes</taxon>
    </lineage>
</organism>
<feature type="non-terminal residue" evidence="2">
    <location>
        <position position="45"/>
    </location>
</feature>
<sequence>MSNTILDNTSLFTLTYKWRRKIIMVSFIAAVIAAVVSLFITNKYK</sequence>
<proteinExistence type="predicted"/>
<reference evidence="2" key="1">
    <citation type="submission" date="2018-05" db="EMBL/GenBank/DDBJ databases">
        <authorList>
            <person name="Lanie J.A."/>
            <person name="Ng W.-L."/>
            <person name="Kazmierczak K.M."/>
            <person name="Andrzejewski T.M."/>
            <person name="Davidsen T.M."/>
            <person name="Wayne K.J."/>
            <person name="Tettelin H."/>
            <person name="Glass J.I."/>
            <person name="Rusch D."/>
            <person name="Podicherti R."/>
            <person name="Tsui H.-C.T."/>
            <person name="Winkler M.E."/>
        </authorList>
    </citation>
    <scope>NUCLEOTIDE SEQUENCE</scope>
</reference>
<name>A0A382N4K2_9ZZZZ</name>
<dbReference type="AlphaFoldDB" id="A0A382N4K2"/>
<evidence type="ECO:0000313" key="2">
    <source>
        <dbReference type="EMBL" id="SVC56083.1"/>
    </source>
</evidence>